<name>A0A0D0DZ46_9AGAM</name>
<gene>
    <name evidence="1" type="ORF">PAXRUDRAFT_826787</name>
</gene>
<evidence type="ECO:0000313" key="1">
    <source>
        <dbReference type="EMBL" id="KIK95671.1"/>
    </source>
</evidence>
<organism evidence="1 2">
    <name type="scientific">Paxillus rubicundulus Ve08.2h10</name>
    <dbReference type="NCBI Taxonomy" id="930991"/>
    <lineage>
        <taxon>Eukaryota</taxon>
        <taxon>Fungi</taxon>
        <taxon>Dikarya</taxon>
        <taxon>Basidiomycota</taxon>
        <taxon>Agaricomycotina</taxon>
        <taxon>Agaricomycetes</taxon>
        <taxon>Agaricomycetidae</taxon>
        <taxon>Boletales</taxon>
        <taxon>Paxilineae</taxon>
        <taxon>Paxillaceae</taxon>
        <taxon>Paxillus</taxon>
    </lineage>
</organism>
<accession>A0A0D0DZ46</accession>
<dbReference type="HOGENOM" id="CLU_2923305_0_0_1"/>
<dbReference type="InParanoid" id="A0A0D0DZ46"/>
<dbReference type="Proteomes" id="UP000054538">
    <property type="component" value="Unassembled WGS sequence"/>
</dbReference>
<reference evidence="2" key="2">
    <citation type="submission" date="2015-01" db="EMBL/GenBank/DDBJ databases">
        <title>Evolutionary Origins and Diversification of the Mycorrhizal Mutualists.</title>
        <authorList>
            <consortium name="DOE Joint Genome Institute"/>
            <consortium name="Mycorrhizal Genomics Consortium"/>
            <person name="Kohler A."/>
            <person name="Kuo A."/>
            <person name="Nagy L.G."/>
            <person name="Floudas D."/>
            <person name="Copeland A."/>
            <person name="Barry K.W."/>
            <person name="Cichocki N."/>
            <person name="Veneault-Fourrey C."/>
            <person name="LaButti K."/>
            <person name="Lindquist E.A."/>
            <person name="Lipzen A."/>
            <person name="Lundell T."/>
            <person name="Morin E."/>
            <person name="Murat C."/>
            <person name="Riley R."/>
            <person name="Ohm R."/>
            <person name="Sun H."/>
            <person name="Tunlid A."/>
            <person name="Henrissat B."/>
            <person name="Grigoriev I.V."/>
            <person name="Hibbett D.S."/>
            <person name="Martin F."/>
        </authorList>
    </citation>
    <scope>NUCLEOTIDE SEQUENCE [LARGE SCALE GENOMIC DNA]</scope>
    <source>
        <strain evidence="2">Ve08.2h10</strain>
    </source>
</reference>
<dbReference type="AlphaFoldDB" id="A0A0D0DZ46"/>
<dbReference type="EMBL" id="KN825028">
    <property type="protein sequence ID" value="KIK95671.1"/>
    <property type="molecule type" value="Genomic_DNA"/>
</dbReference>
<evidence type="ECO:0000313" key="2">
    <source>
        <dbReference type="Proteomes" id="UP000054538"/>
    </source>
</evidence>
<keyword evidence="2" id="KW-1185">Reference proteome</keyword>
<sequence length="61" mass="6610">MPCLITESDLISQVDFPQSTYQVLPTSSVRSLATITTLSLLSAFSARGVEPAVQRPIFLVI</sequence>
<protein>
    <submittedName>
        <fullName evidence="1">Unplaced genomic scaffold scaffold_206, whole genome shotgun sequence</fullName>
    </submittedName>
</protein>
<reference evidence="1 2" key="1">
    <citation type="submission" date="2014-04" db="EMBL/GenBank/DDBJ databases">
        <authorList>
            <consortium name="DOE Joint Genome Institute"/>
            <person name="Kuo A."/>
            <person name="Kohler A."/>
            <person name="Jargeat P."/>
            <person name="Nagy L.G."/>
            <person name="Floudas D."/>
            <person name="Copeland A."/>
            <person name="Barry K.W."/>
            <person name="Cichocki N."/>
            <person name="Veneault-Fourrey C."/>
            <person name="LaButti K."/>
            <person name="Lindquist E.A."/>
            <person name="Lipzen A."/>
            <person name="Lundell T."/>
            <person name="Morin E."/>
            <person name="Murat C."/>
            <person name="Sun H."/>
            <person name="Tunlid A."/>
            <person name="Henrissat B."/>
            <person name="Grigoriev I.V."/>
            <person name="Hibbett D.S."/>
            <person name="Martin F."/>
            <person name="Nordberg H.P."/>
            <person name="Cantor M.N."/>
            <person name="Hua S.X."/>
        </authorList>
    </citation>
    <scope>NUCLEOTIDE SEQUENCE [LARGE SCALE GENOMIC DNA]</scope>
    <source>
        <strain evidence="1 2">Ve08.2h10</strain>
    </source>
</reference>
<proteinExistence type="predicted"/>